<dbReference type="InterPro" id="IPR027417">
    <property type="entry name" value="P-loop_NTPase"/>
</dbReference>
<protein>
    <recommendedName>
        <fullName evidence="3">Sulfotransferase family protein</fullName>
    </recommendedName>
</protein>
<dbReference type="EMBL" id="JBHSDU010000003">
    <property type="protein sequence ID" value="MFC4309555.1"/>
    <property type="molecule type" value="Genomic_DNA"/>
</dbReference>
<name>A0ABV8SS75_9GAMM</name>
<dbReference type="Proteomes" id="UP001595904">
    <property type="component" value="Unassembled WGS sequence"/>
</dbReference>
<evidence type="ECO:0000313" key="1">
    <source>
        <dbReference type="EMBL" id="MFC4309555.1"/>
    </source>
</evidence>
<evidence type="ECO:0008006" key="3">
    <source>
        <dbReference type="Google" id="ProtNLM"/>
    </source>
</evidence>
<keyword evidence="2" id="KW-1185">Reference proteome</keyword>
<comment type="caution">
    <text evidence="1">The sequence shown here is derived from an EMBL/GenBank/DDBJ whole genome shotgun (WGS) entry which is preliminary data.</text>
</comment>
<dbReference type="RefSeq" id="WP_380596600.1">
    <property type="nucleotide sequence ID" value="NZ_JBHSDU010000003.1"/>
</dbReference>
<gene>
    <name evidence="1" type="ORF">ACFPN2_10735</name>
</gene>
<accession>A0ABV8SS75</accession>
<proteinExistence type="predicted"/>
<sequence length="232" mass="25700">MIVTPRFVFLHLHKSGGTFVNAGLVSHIADARQIGYHLPRSMLPAQYSTLPLLGLVRNPWSYYVSWYSFQRSRPRPNALFQALSNGGTLDFAPTIRNMLNLDRDPALLDRVLAALPAAYINQGLNLPNFALAPIRGSGLGFYSFLYRYMYGPDIAAVKLARMEQLRTEVPPLLASVGGPVTSALRDYMSTAPALNTSEHAPHGQLYDAELAQLVAERDGLVIERHGYSFEQP</sequence>
<organism evidence="1 2">
    <name type="scientific">Steroidobacter flavus</name>
    <dbReference type="NCBI Taxonomy" id="1842136"/>
    <lineage>
        <taxon>Bacteria</taxon>
        <taxon>Pseudomonadati</taxon>
        <taxon>Pseudomonadota</taxon>
        <taxon>Gammaproteobacteria</taxon>
        <taxon>Steroidobacterales</taxon>
        <taxon>Steroidobacteraceae</taxon>
        <taxon>Steroidobacter</taxon>
    </lineage>
</organism>
<evidence type="ECO:0000313" key="2">
    <source>
        <dbReference type="Proteomes" id="UP001595904"/>
    </source>
</evidence>
<dbReference type="SUPFAM" id="SSF52540">
    <property type="entry name" value="P-loop containing nucleoside triphosphate hydrolases"/>
    <property type="match status" value="1"/>
</dbReference>
<reference evidence="2" key="1">
    <citation type="journal article" date="2019" name="Int. J. Syst. Evol. Microbiol.">
        <title>The Global Catalogue of Microorganisms (GCM) 10K type strain sequencing project: providing services to taxonomists for standard genome sequencing and annotation.</title>
        <authorList>
            <consortium name="The Broad Institute Genomics Platform"/>
            <consortium name="The Broad Institute Genome Sequencing Center for Infectious Disease"/>
            <person name="Wu L."/>
            <person name="Ma J."/>
        </authorList>
    </citation>
    <scope>NUCLEOTIDE SEQUENCE [LARGE SCALE GENOMIC DNA]</scope>
    <source>
        <strain evidence="2">CGMCC 1.10759</strain>
    </source>
</reference>